<evidence type="ECO:0000313" key="1">
    <source>
        <dbReference type="EMBL" id="EPA04431.1"/>
    </source>
</evidence>
<feature type="non-terminal residue" evidence="1">
    <location>
        <position position="70"/>
    </location>
</feature>
<reference evidence="1 2" key="1">
    <citation type="journal article" date="2012" name="J. Bacteriol.">
        <title>Genome Sequence of "Candidatus Nitrosoarchaeum limnia" BG20, a Low-Salinity Ammonia-Oxidizing Archaeon from the San Francisco Bay Estuary.</title>
        <authorList>
            <person name="Mosier A.C."/>
            <person name="Allen E.E."/>
            <person name="Kim M."/>
            <person name="Ferriera S."/>
            <person name="Francis C.A."/>
        </authorList>
    </citation>
    <scope>NUCLEOTIDE SEQUENCE [LARGE SCALE GENOMIC DNA]</scope>
    <source>
        <strain evidence="1 2">BG20</strain>
    </source>
</reference>
<dbReference type="Proteomes" id="UP000014065">
    <property type="component" value="Unassembled WGS sequence"/>
</dbReference>
<gene>
    <name evidence="1" type="ORF">BG20_I1823</name>
</gene>
<sequence>MIRLEELGIGINFTKIKVDTSKLESLASSLVELKVKHKGFDWVDDNYWLSKKEPDESVSQFFTLGNSINF</sequence>
<protein>
    <submittedName>
        <fullName evidence="1">Uncharacterized protein</fullName>
    </submittedName>
</protein>
<comment type="caution">
    <text evidence="1">The sequence shown here is derived from an EMBL/GenBank/DDBJ whole genome shotgun (WGS) entry which is preliminary data.</text>
</comment>
<evidence type="ECO:0000313" key="2">
    <source>
        <dbReference type="Proteomes" id="UP000014065"/>
    </source>
</evidence>
<organism evidence="1 2">
    <name type="scientific">Candidatus Nitrosarchaeum limnium BG20</name>
    <dbReference type="NCBI Taxonomy" id="859192"/>
    <lineage>
        <taxon>Archaea</taxon>
        <taxon>Nitrososphaerota</taxon>
        <taxon>Nitrososphaeria</taxon>
        <taxon>Nitrosopumilales</taxon>
        <taxon>Nitrosopumilaceae</taxon>
        <taxon>Nitrosarchaeum</taxon>
    </lineage>
</organism>
<keyword evidence="2" id="KW-1185">Reference proteome</keyword>
<dbReference type="AlphaFoldDB" id="S2E4I2"/>
<dbReference type="EMBL" id="AHJG01000299">
    <property type="protein sequence ID" value="EPA04431.1"/>
    <property type="molecule type" value="Genomic_DNA"/>
</dbReference>
<accession>S2E4I2</accession>
<name>S2E4I2_9ARCH</name>
<dbReference type="RefSeq" id="WP_010195144.1">
    <property type="nucleotide sequence ID" value="NZ_AHJG01000299.1"/>
</dbReference>
<proteinExistence type="predicted"/>